<feature type="region of interest" description="Disordered" evidence="1">
    <location>
        <begin position="1"/>
        <end position="22"/>
    </location>
</feature>
<evidence type="ECO:0000313" key="3">
    <source>
        <dbReference type="Proteomes" id="UP000257109"/>
    </source>
</evidence>
<evidence type="ECO:0000256" key="1">
    <source>
        <dbReference type="SAM" id="MobiDB-lite"/>
    </source>
</evidence>
<name>A0A371HI11_MUCPR</name>
<dbReference type="EMBL" id="QJKJ01002543">
    <property type="protein sequence ID" value="RDY02399.1"/>
    <property type="molecule type" value="Genomic_DNA"/>
</dbReference>
<sequence length="438" mass="50243">MKKGAQGPQGRSHQQEGANYQPEVETMHYTPLKVAKSQILKEVYHICLLKIFLHLQRELGPLRDEWCEFHRTCGHITKNCHILKNQIEKLIQDGYLLKEGTALGGKGVGPWSMRKAKTRIDQSQGGKTPSQGDNSYHIRRKRDFEDVNVKVEALWLFRNGRAREGDSATRSGITFLDEDYEGTMPYQDDPMEVLAIIVEYKVERKLGLPKSDLEEYPSTLIGFIGETTFRVGPNAKTIIVKFTIINARTSYNIILGWSVLNRLHIIVSTTHLCMKYLIGSRVGVVETDQHMARRCYEARLKVRGSKGRWKAEIVGTWTQVHFLDLDPCLDQKDIRSQLGTDLKEVQICLKTKVGRSLDVKVEEQLIRVLTENWDMFAWSPKNMLGIDTNFLYHRLSITLGIKKEDLGTRSDGCQRKKQPSFCKCVSYERLDIPTSWPM</sequence>
<reference evidence="2" key="1">
    <citation type="submission" date="2018-05" db="EMBL/GenBank/DDBJ databases">
        <title>Draft genome of Mucuna pruriens seed.</title>
        <authorList>
            <person name="Nnadi N.E."/>
            <person name="Vos R."/>
            <person name="Hasami M.H."/>
            <person name="Devisetty U.K."/>
            <person name="Aguiy J.C."/>
        </authorList>
    </citation>
    <scope>NUCLEOTIDE SEQUENCE [LARGE SCALE GENOMIC DNA]</scope>
    <source>
        <strain evidence="2">JCA_2017</strain>
    </source>
</reference>
<feature type="compositionally biased region" description="Polar residues" evidence="1">
    <location>
        <begin position="9"/>
        <end position="18"/>
    </location>
</feature>
<accession>A0A371HI11</accession>
<organism evidence="2 3">
    <name type="scientific">Mucuna pruriens</name>
    <name type="common">Velvet bean</name>
    <name type="synonym">Dolichos pruriens</name>
    <dbReference type="NCBI Taxonomy" id="157652"/>
    <lineage>
        <taxon>Eukaryota</taxon>
        <taxon>Viridiplantae</taxon>
        <taxon>Streptophyta</taxon>
        <taxon>Embryophyta</taxon>
        <taxon>Tracheophyta</taxon>
        <taxon>Spermatophyta</taxon>
        <taxon>Magnoliopsida</taxon>
        <taxon>eudicotyledons</taxon>
        <taxon>Gunneridae</taxon>
        <taxon>Pentapetalae</taxon>
        <taxon>rosids</taxon>
        <taxon>fabids</taxon>
        <taxon>Fabales</taxon>
        <taxon>Fabaceae</taxon>
        <taxon>Papilionoideae</taxon>
        <taxon>50 kb inversion clade</taxon>
        <taxon>NPAAA clade</taxon>
        <taxon>indigoferoid/millettioid clade</taxon>
        <taxon>Phaseoleae</taxon>
        <taxon>Mucuna</taxon>
    </lineage>
</organism>
<dbReference type="Proteomes" id="UP000257109">
    <property type="component" value="Unassembled WGS sequence"/>
</dbReference>
<dbReference type="AlphaFoldDB" id="A0A371HI11"/>
<gene>
    <name evidence="2" type="ORF">CR513_14147</name>
</gene>
<keyword evidence="3" id="KW-1185">Reference proteome</keyword>
<dbReference type="OrthoDB" id="1459146at2759"/>
<comment type="caution">
    <text evidence="2">The sequence shown here is derived from an EMBL/GenBank/DDBJ whole genome shotgun (WGS) entry which is preliminary data.</text>
</comment>
<protein>
    <submittedName>
        <fullName evidence="2">Uncharacterized protein</fullName>
    </submittedName>
</protein>
<evidence type="ECO:0000313" key="2">
    <source>
        <dbReference type="EMBL" id="RDY02399.1"/>
    </source>
</evidence>
<feature type="non-terminal residue" evidence="2">
    <location>
        <position position="1"/>
    </location>
</feature>
<proteinExistence type="predicted"/>